<dbReference type="InterPro" id="IPR045062">
    <property type="entry name" value="Cyt_c_biogenesis_CcsA/CcmC"/>
</dbReference>
<evidence type="ECO:0000256" key="9">
    <source>
        <dbReference type="SAM" id="SignalP"/>
    </source>
</evidence>
<feature type="transmembrane region" description="Helical" evidence="8">
    <location>
        <begin position="994"/>
        <end position="1011"/>
    </location>
</feature>
<sequence length="1121" mass="124003" precursor="true">MLAKRLLPGVLLLLSVMTAGAAEPEAKPIAKPNLDAWAHIPVYHDGRVMPLETYANLVKDSVCNKEKWPISINLTDYAQVEVSQAKQAVKTAETELEDAQKLLADAEASQAEDAAHQAEVAATVVKTSEAKLQAAEADLAKVVEKTKAAEGKIDWANSEYAPALAMFPEGKTQKWSSSEILLSWLSESKKWEVVPFIYCPHEKVRAMLGLVSFNDHGTRLQYVSPRQLAESEELQEYLKGLQERARSASGEFKMNDLDERVQQLVRAYSIYRFATFNPNEPLNYTEVLQPGSRSTLVKRVSEVMQLTQKKSGTNEDRSFIRLLQTFAAPEAARLTSIHPAASATMNSLENMMQLAAQVVNANTPQPGESIPRKPLTLEDARPLVLEFYQAATDLEKAISVERDQIEEFLNDSEDGQKLYDTFREFHYNTKELRRLAFECHTALYDERHGLQVTPAMNAWALSRNRDPAHASEVWFSLPTVLYSDELMEAFSPVQVKATRDAWKALTSAYVDRSADNRVEAVETAEVQLASSLRSLGEGIDQARQELVSEELSAADQDPQLLAVTAYPPYEIIHTEVTYNRLTPFLYSFALALIGLTCYSLSFGKMHRPMFWAGTLMMAICIGWTVYGFSLRVGVTGWAPVTNMYETVVFVPFIVALLGLWFLLLPLTWSGISDGWRLAAWPLNPLVNAIPAGNPVGGYLSGLKNPPLTKEQTDKMPAYSWAILGGVMSLVRLGLMAFVLWFLAFAPYADGGRSVVSLWPRQYDANGLMVWAVAFICLVGAVWFLPRMLLSLLASLVFIPWNWATSSQISKQLKETYARHPFGIASAGAAAFLFFLAAFVPLLPTDQPVLNENFSPLQPVLRSNFWLTIHVLTIVASYGAGFLAWGLGIVALFYYTAGKYRDPKVHAVSADILGGAVPQRKGPYVEQRKSGSVEEPDTDAPGFRRRPPEACSALAGYAYRAIQVAVLLLAAGTILGGLWADVSWGRFWGWDPKEVWALISFLVYVAVLHGRFAGWFNNFGLIAGTVFGATMIIMSWYGVNFALPKLADGNVGLHSYGTGAGGLEYVAGFVALNWVLLGIASARFWYETSDKVEPEQVDKPLKAEEILVEHVEAEVVEPGNKA</sequence>
<comment type="subcellular location">
    <subcellularLocation>
        <location evidence="1">Membrane</location>
        <topology evidence="1">Multi-pass membrane protein</topology>
    </subcellularLocation>
</comment>
<dbReference type="PANTHER" id="PTHR30071:SF1">
    <property type="entry name" value="CYTOCHROME B_B6 PROTEIN-RELATED"/>
    <property type="match status" value="1"/>
</dbReference>
<evidence type="ECO:0000256" key="1">
    <source>
        <dbReference type="ARBA" id="ARBA00004141"/>
    </source>
</evidence>
<feature type="transmembrane region" description="Helical" evidence="8">
    <location>
        <begin position="1018"/>
        <end position="1038"/>
    </location>
</feature>
<dbReference type="GO" id="GO:0017004">
    <property type="term" value="P:cytochrome complex assembly"/>
    <property type="evidence" value="ECO:0007669"/>
    <property type="project" value="UniProtKB-KW"/>
</dbReference>
<dbReference type="Proteomes" id="UP000317648">
    <property type="component" value="Chromosome"/>
</dbReference>
<organism evidence="11 12">
    <name type="scientific">Lignipirellula cremea</name>
    <dbReference type="NCBI Taxonomy" id="2528010"/>
    <lineage>
        <taxon>Bacteria</taxon>
        <taxon>Pseudomonadati</taxon>
        <taxon>Planctomycetota</taxon>
        <taxon>Planctomycetia</taxon>
        <taxon>Pirellulales</taxon>
        <taxon>Pirellulaceae</taxon>
        <taxon>Lignipirellula</taxon>
    </lineage>
</organism>
<keyword evidence="4 8" id="KW-1133">Transmembrane helix</keyword>
<keyword evidence="9" id="KW-0732">Signal</keyword>
<dbReference type="KEGG" id="lcre:Pla8534_15500"/>
<feature type="domain" description="Cytochrome c assembly protein" evidence="10">
    <location>
        <begin position="789"/>
        <end position="1041"/>
    </location>
</feature>
<dbReference type="Pfam" id="PF01578">
    <property type="entry name" value="Cytochrom_C_asm"/>
    <property type="match status" value="1"/>
</dbReference>
<evidence type="ECO:0000256" key="2">
    <source>
        <dbReference type="ARBA" id="ARBA00022692"/>
    </source>
</evidence>
<keyword evidence="6" id="KW-0175">Coiled coil</keyword>
<feature type="coiled-coil region" evidence="6">
    <location>
        <begin position="82"/>
        <end position="152"/>
    </location>
</feature>
<keyword evidence="2 8" id="KW-0812">Transmembrane</keyword>
<evidence type="ECO:0000256" key="3">
    <source>
        <dbReference type="ARBA" id="ARBA00022748"/>
    </source>
</evidence>
<evidence type="ECO:0000256" key="6">
    <source>
        <dbReference type="SAM" id="Coils"/>
    </source>
</evidence>
<dbReference type="PANTHER" id="PTHR30071">
    <property type="entry name" value="HEME EXPORTER PROTEIN C"/>
    <property type="match status" value="1"/>
</dbReference>
<dbReference type="GO" id="GO:0005886">
    <property type="term" value="C:plasma membrane"/>
    <property type="evidence" value="ECO:0007669"/>
    <property type="project" value="TreeGrafter"/>
</dbReference>
<evidence type="ECO:0000256" key="7">
    <source>
        <dbReference type="SAM" id="MobiDB-lite"/>
    </source>
</evidence>
<feature type="signal peptide" evidence="9">
    <location>
        <begin position="1"/>
        <end position="21"/>
    </location>
</feature>
<reference evidence="11 12" key="1">
    <citation type="submission" date="2019-02" db="EMBL/GenBank/DDBJ databases">
        <title>Deep-cultivation of Planctomycetes and their phenomic and genomic characterization uncovers novel biology.</title>
        <authorList>
            <person name="Wiegand S."/>
            <person name="Jogler M."/>
            <person name="Boedeker C."/>
            <person name="Pinto D."/>
            <person name="Vollmers J."/>
            <person name="Rivas-Marin E."/>
            <person name="Kohn T."/>
            <person name="Peeters S.H."/>
            <person name="Heuer A."/>
            <person name="Rast P."/>
            <person name="Oberbeckmann S."/>
            <person name="Bunk B."/>
            <person name="Jeske O."/>
            <person name="Meyerdierks A."/>
            <person name="Storesund J.E."/>
            <person name="Kallscheuer N."/>
            <person name="Luecker S."/>
            <person name="Lage O.M."/>
            <person name="Pohl T."/>
            <person name="Merkel B.J."/>
            <person name="Hornburger P."/>
            <person name="Mueller R.-W."/>
            <person name="Bruemmer F."/>
            <person name="Labrenz M."/>
            <person name="Spormann A.M."/>
            <person name="Op den Camp H."/>
            <person name="Overmann J."/>
            <person name="Amann R."/>
            <person name="Jetten M.S.M."/>
            <person name="Mascher T."/>
            <person name="Medema M.H."/>
            <person name="Devos D.P."/>
            <person name="Kaster A.-K."/>
            <person name="Ovreas L."/>
            <person name="Rohde M."/>
            <person name="Galperin M.Y."/>
            <person name="Jogler C."/>
        </authorList>
    </citation>
    <scope>NUCLEOTIDE SEQUENCE [LARGE SCALE GENOMIC DNA]</scope>
    <source>
        <strain evidence="11 12">Pla85_3_4</strain>
    </source>
</reference>
<accession>A0A518DPJ2</accession>
<feature type="transmembrane region" description="Helical" evidence="8">
    <location>
        <begin position="648"/>
        <end position="668"/>
    </location>
</feature>
<feature type="transmembrane region" description="Helical" evidence="8">
    <location>
        <begin position="953"/>
        <end position="974"/>
    </location>
</feature>
<feature type="chain" id="PRO_5021955858" evidence="9">
    <location>
        <begin position="22"/>
        <end position="1121"/>
    </location>
</feature>
<feature type="transmembrane region" description="Helical" evidence="8">
    <location>
        <begin position="767"/>
        <end position="800"/>
    </location>
</feature>
<feature type="transmembrane region" description="Helical" evidence="8">
    <location>
        <begin position="584"/>
        <end position="602"/>
    </location>
</feature>
<dbReference type="EMBL" id="CP036433">
    <property type="protein sequence ID" value="QDU93767.1"/>
    <property type="molecule type" value="Genomic_DNA"/>
</dbReference>
<evidence type="ECO:0000256" key="4">
    <source>
        <dbReference type="ARBA" id="ARBA00022989"/>
    </source>
</evidence>
<dbReference type="GO" id="GO:0020037">
    <property type="term" value="F:heme binding"/>
    <property type="evidence" value="ECO:0007669"/>
    <property type="project" value="InterPro"/>
</dbReference>
<dbReference type="RefSeq" id="WP_145051016.1">
    <property type="nucleotide sequence ID" value="NZ_CP036433.1"/>
</dbReference>
<dbReference type="InterPro" id="IPR002541">
    <property type="entry name" value="Cyt_c_assembly"/>
</dbReference>
<dbReference type="OrthoDB" id="9814290at2"/>
<name>A0A518DPJ2_9BACT</name>
<evidence type="ECO:0000259" key="10">
    <source>
        <dbReference type="Pfam" id="PF01578"/>
    </source>
</evidence>
<protein>
    <submittedName>
        <fullName evidence="11">Cytochrome c biogenesis protein CcsA</fullName>
    </submittedName>
</protein>
<evidence type="ECO:0000313" key="11">
    <source>
        <dbReference type="EMBL" id="QDU93767.1"/>
    </source>
</evidence>
<evidence type="ECO:0000313" key="12">
    <source>
        <dbReference type="Proteomes" id="UP000317648"/>
    </source>
</evidence>
<feature type="region of interest" description="Disordered" evidence="7">
    <location>
        <begin position="920"/>
        <end position="942"/>
    </location>
</feature>
<feature type="transmembrane region" description="Helical" evidence="8">
    <location>
        <begin position="1064"/>
        <end position="1085"/>
    </location>
</feature>
<feature type="transmembrane region" description="Helical" evidence="8">
    <location>
        <begin position="864"/>
        <end position="894"/>
    </location>
</feature>
<feature type="transmembrane region" description="Helical" evidence="8">
    <location>
        <begin position="717"/>
        <end position="747"/>
    </location>
</feature>
<evidence type="ECO:0000256" key="8">
    <source>
        <dbReference type="SAM" id="Phobius"/>
    </source>
</evidence>
<keyword evidence="3" id="KW-0201">Cytochrome c-type biogenesis</keyword>
<keyword evidence="12" id="KW-1185">Reference proteome</keyword>
<keyword evidence="5 8" id="KW-0472">Membrane</keyword>
<feature type="transmembrane region" description="Helical" evidence="8">
    <location>
        <begin position="609"/>
        <end position="628"/>
    </location>
</feature>
<feature type="transmembrane region" description="Helical" evidence="8">
    <location>
        <begin position="821"/>
        <end position="844"/>
    </location>
</feature>
<evidence type="ECO:0000256" key="5">
    <source>
        <dbReference type="ARBA" id="ARBA00023136"/>
    </source>
</evidence>
<gene>
    <name evidence="11" type="primary">ccsA</name>
    <name evidence="11" type="ORF">Pla8534_15500</name>
</gene>
<proteinExistence type="predicted"/>
<dbReference type="AlphaFoldDB" id="A0A518DPJ2"/>